<dbReference type="NCBIfam" id="TIGR01668">
    <property type="entry name" value="YqeG_hyp_ppase"/>
    <property type="match status" value="1"/>
</dbReference>
<dbReference type="GO" id="GO:0008962">
    <property type="term" value="F:phosphatidylglycerophosphatase activity"/>
    <property type="evidence" value="ECO:0007669"/>
    <property type="project" value="InterPro"/>
</dbReference>
<organism evidence="1 2">
    <name type="scientific">Candidatus Egerieicola faecale</name>
    <dbReference type="NCBI Taxonomy" id="2840774"/>
    <lineage>
        <taxon>Bacteria</taxon>
        <taxon>Bacillati</taxon>
        <taxon>Bacillota</taxon>
        <taxon>Clostridia</taxon>
        <taxon>Eubacteriales</taxon>
        <taxon>Oscillospiraceae</taxon>
        <taxon>Oscillospiraceae incertae sedis</taxon>
        <taxon>Candidatus Egerieicola</taxon>
    </lineage>
</organism>
<evidence type="ECO:0000313" key="2">
    <source>
        <dbReference type="Proteomes" id="UP000824082"/>
    </source>
</evidence>
<dbReference type="Pfam" id="PF00702">
    <property type="entry name" value="Hydrolase"/>
    <property type="match status" value="1"/>
</dbReference>
<gene>
    <name evidence="1" type="ORF">IAD19_06705</name>
</gene>
<reference evidence="1" key="1">
    <citation type="submission" date="2020-10" db="EMBL/GenBank/DDBJ databases">
        <authorList>
            <person name="Gilroy R."/>
        </authorList>
    </citation>
    <scope>NUCLEOTIDE SEQUENCE</scope>
    <source>
        <strain evidence="1">4509</strain>
    </source>
</reference>
<sequence length="173" mass="19512">MGLLTPDYLFSGVTEITPAFCRHHGYAGLILDIDNTLTRHNAQELSVEVARWLEELRRSGIHCILLSNNHPPRVAPFAKKLGLDYVCEGKKPLPSGYRQAVEKLGLPPQRILAVGDQFFTDVLGAKSAKLKMALCRPIQLETRGFLRAKRVLEIPLWHKTEKRMKKVSEKEGT</sequence>
<dbReference type="Proteomes" id="UP000824082">
    <property type="component" value="Unassembled WGS sequence"/>
</dbReference>
<reference evidence="1" key="2">
    <citation type="journal article" date="2021" name="PeerJ">
        <title>Extensive microbial diversity within the chicken gut microbiome revealed by metagenomics and culture.</title>
        <authorList>
            <person name="Gilroy R."/>
            <person name="Ravi A."/>
            <person name="Getino M."/>
            <person name="Pursley I."/>
            <person name="Horton D.L."/>
            <person name="Alikhan N.F."/>
            <person name="Baker D."/>
            <person name="Gharbi K."/>
            <person name="Hall N."/>
            <person name="Watson M."/>
            <person name="Adriaenssens E.M."/>
            <person name="Foster-Nyarko E."/>
            <person name="Jarju S."/>
            <person name="Secka A."/>
            <person name="Antonio M."/>
            <person name="Oren A."/>
            <person name="Chaudhuri R.R."/>
            <person name="La Ragione R."/>
            <person name="Hildebrand F."/>
            <person name="Pallen M.J."/>
        </authorList>
    </citation>
    <scope>NUCLEOTIDE SEQUENCE</scope>
    <source>
        <strain evidence="1">4509</strain>
    </source>
</reference>
<comment type="caution">
    <text evidence="1">The sequence shown here is derived from an EMBL/GenBank/DDBJ whole genome shotgun (WGS) entry which is preliminary data.</text>
</comment>
<dbReference type="InterPro" id="IPR023214">
    <property type="entry name" value="HAD_sf"/>
</dbReference>
<accession>A0A9D1IRW1</accession>
<dbReference type="InterPro" id="IPR010021">
    <property type="entry name" value="PGPP1/Gep4"/>
</dbReference>
<dbReference type="SUPFAM" id="SSF56784">
    <property type="entry name" value="HAD-like"/>
    <property type="match status" value="1"/>
</dbReference>
<dbReference type="EMBL" id="DVMX01000130">
    <property type="protein sequence ID" value="HIU42227.1"/>
    <property type="molecule type" value="Genomic_DNA"/>
</dbReference>
<dbReference type="Gene3D" id="3.40.50.1000">
    <property type="entry name" value="HAD superfamily/HAD-like"/>
    <property type="match status" value="1"/>
</dbReference>
<protein>
    <submittedName>
        <fullName evidence="1">YqeG family HAD IIIA-type phosphatase</fullName>
    </submittedName>
</protein>
<name>A0A9D1IRW1_9FIRM</name>
<dbReference type="AlphaFoldDB" id="A0A9D1IRW1"/>
<evidence type="ECO:0000313" key="1">
    <source>
        <dbReference type="EMBL" id="HIU42227.1"/>
    </source>
</evidence>
<dbReference type="InterPro" id="IPR006549">
    <property type="entry name" value="HAD-SF_hydro_IIIA"/>
</dbReference>
<dbReference type="InterPro" id="IPR036412">
    <property type="entry name" value="HAD-like_sf"/>
</dbReference>
<dbReference type="NCBIfam" id="TIGR01662">
    <property type="entry name" value="HAD-SF-IIIA"/>
    <property type="match status" value="1"/>
</dbReference>
<proteinExistence type="predicted"/>